<dbReference type="GO" id="GO:0022857">
    <property type="term" value="F:transmembrane transporter activity"/>
    <property type="evidence" value="ECO:0007669"/>
    <property type="project" value="InterPro"/>
</dbReference>
<feature type="transmembrane region" description="Helical" evidence="4">
    <location>
        <begin position="228"/>
        <end position="249"/>
    </location>
</feature>
<reference evidence="5" key="1">
    <citation type="journal article" date="2019" name="G3 (Bethesda)">
        <title>Genome Assemblies of Two Rare Opportunistic Yeast Pathogens: Diutina rugosa (syn. Candida rugosa) and Trichomonascus ciferrii (syn. Candida ciferrii).</title>
        <authorList>
            <person name="Mixao V."/>
            <person name="Saus E."/>
            <person name="Hansen A.P."/>
            <person name="Lass-Florl C."/>
            <person name="Gabaldon T."/>
        </authorList>
    </citation>
    <scope>NUCLEOTIDE SEQUENCE</scope>
    <source>
        <strain evidence="5">CBS 4856</strain>
    </source>
</reference>
<dbReference type="InterPro" id="IPR050327">
    <property type="entry name" value="Proton-linked_MCT"/>
</dbReference>
<evidence type="ECO:0000256" key="4">
    <source>
        <dbReference type="SAM" id="Phobius"/>
    </source>
</evidence>
<keyword evidence="6" id="KW-1185">Reference proteome</keyword>
<dbReference type="GO" id="GO:0016020">
    <property type="term" value="C:membrane"/>
    <property type="evidence" value="ECO:0007669"/>
    <property type="project" value="UniProtKB-SubCell"/>
</dbReference>
<comment type="similarity">
    <text evidence="2">Belongs to the major facilitator superfamily. Monocarboxylate porter (TC 2.A.1.13) family.</text>
</comment>
<dbReference type="Proteomes" id="UP000761534">
    <property type="component" value="Unassembled WGS sequence"/>
</dbReference>
<protein>
    <recommendedName>
        <fullName evidence="7">Major facilitator superfamily (MFS) profile domain-containing protein</fullName>
    </recommendedName>
</protein>
<gene>
    <name evidence="5" type="ORF">TRICI_001037</name>
</gene>
<feature type="transmembrane region" description="Helical" evidence="4">
    <location>
        <begin position="362"/>
        <end position="387"/>
    </location>
</feature>
<dbReference type="OrthoDB" id="410267at2759"/>
<keyword evidence="4" id="KW-1133">Transmembrane helix</keyword>
<evidence type="ECO:0000256" key="3">
    <source>
        <dbReference type="SAM" id="MobiDB-lite"/>
    </source>
</evidence>
<feature type="transmembrane region" description="Helical" evidence="4">
    <location>
        <begin position="399"/>
        <end position="420"/>
    </location>
</feature>
<evidence type="ECO:0000256" key="1">
    <source>
        <dbReference type="ARBA" id="ARBA00004141"/>
    </source>
</evidence>
<comment type="caution">
    <text evidence="5">The sequence shown here is derived from an EMBL/GenBank/DDBJ whole genome shotgun (WGS) entry which is preliminary data.</text>
</comment>
<evidence type="ECO:0008006" key="7">
    <source>
        <dbReference type="Google" id="ProtNLM"/>
    </source>
</evidence>
<proteinExistence type="inferred from homology"/>
<feature type="transmembrane region" description="Helical" evidence="4">
    <location>
        <begin position="110"/>
        <end position="129"/>
    </location>
</feature>
<keyword evidence="4" id="KW-0472">Membrane</keyword>
<feature type="transmembrane region" description="Helical" evidence="4">
    <location>
        <begin position="69"/>
        <end position="89"/>
    </location>
</feature>
<name>A0A642V9K3_9ASCO</name>
<accession>A0A642V9K3</accession>
<feature type="transmembrane region" description="Helical" evidence="4">
    <location>
        <begin position="135"/>
        <end position="158"/>
    </location>
</feature>
<dbReference type="InterPro" id="IPR036259">
    <property type="entry name" value="MFS_trans_sf"/>
</dbReference>
<feature type="transmembrane region" description="Helical" evidence="4">
    <location>
        <begin position="170"/>
        <end position="191"/>
    </location>
</feature>
<feature type="transmembrane region" description="Helical" evidence="4">
    <location>
        <begin position="269"/>
        <end position="292"/>
    </location>
</feature>
<dbReference type="VEuPathDB" id="FungiDB:TRICI_001037"/>
<dbReference type="InterPro" id="IPR011701">
    <property type="entry name" value="MFS"/>
</dbReference>
<comment type="subcellular location">
    <subcellularLocation>
        <location evidence="1">Membrane</location>
        <topology evidence="1">Multi-pass membrane protein</topology>
    </subcellularLocation>
</comment>
<dbReference type="AlphaFoldDB" id="A0A642V9K3"/>
<evidence type="ECO:0000313" key="5">
    <source>
        <dbReference type="EMBL" id="KAA8916812.1"/>
    </source>
</evidence>
<feature type="transmembrane region" description="Helical" evidence="4">
    <location>
        <begin position="332"/>
        <end position="356"/>
    </location>
</feature>
<evidence type="ECO:0000313" key="6">
    <source>
        <dbReference type="Proteomes" id="UP000761534"/>
    </source>
</evidence>
<feature type="transmembrane region" description="Helical" evidence="4">
    <location>
        <begin position="197"/>
        <end position="216"/>
    </location>
</feature>
<evidence type="ECO:0000256" key="2">
    <source>
        <dbReference type="ARBA" id="ARBA00006727"/>
    </source>
</evidence>
<dbReference type="Pfam" id="PF07690">
    <property type="entry name" value="MFS_1"/>
    <property type="match status" value="1"/>
</dbReference>
<dbReference type="PANTHER" id="PTHR11360">
    <property type="entry name" value="MONOCARBOXYLATE TRANSPORTER"/>
    <property type="match status" value="1"/>
</dbReference>
<dbReference type="PANTHER" id="PTHR11360:SF130">
    <property type="entry name" value="MAJOR FACILITATOR SUPERFAMILY (MFS) PROFILE DOMAIN-CONTAINING PROTEIN-RELATED"/>
    <property type="match status" value="1"/>
</dbReference>
<dbReference type="Gene3D" id="1.20.1250.20">
    <property type="entry name" value="MFS general substrate transporter like domains"/>
    <property type="match status" value="2"/>
</dbReference>
<organism evidence="5 6">
    <name type="scientific">Trichomonascus ciferrii</name>
    <dbReference type="NCBI Taxonomy" id="44093"/>
    <lineage>
        <taxon>Eukaryota</taxon>
        <taxon>Fungi</taxon>
        <taxon>Dikarya</taxon>
        <taxon>Ascomycota</taxon>
        <taxon>Saccharomycotina</taxon>
        <taxon>Dipodascomycetes</taxon>
        <taxon>Dipodascales</taxon>
        <taxon>Trichomonascaceae</taxon>
        <taxon>Trichomonascus</taxon>
        <taxon>Trichomonascus ciferrii complex</taxon>
    </lineage>
</organism>
<keyword evidence="4" id="KW-0812">Transmembrane</keyword>
<dbReference type="SUPFAM" id="SSF103473">
    <property type="entry name" value="MFS general substrate transporter"/>
    <property type="match status" value="1"/>
</dbReference>
<dbReference type="EMBL" id="SWFS01000079">
    <property type="protein sequence ID" value="KAA8916812.1"/>
    <property type="molecule type" value="Genomic_DNA"/>
</dbReference>
<feature type="region of interest" description="Disordered" evidence="3">
    <location>
        <begin position="1"/>
        <end position="43"/>
    </location>
</feature>
<sequence>MAYSASAHDPEPREAGPGGLGACPQDPTESVDLNESDDSEKKDGSNIFVTLLRTRDTGKDPGPPPDGGFQAWVQVVLGHLVMFNTWGYVNSYGVFQSHYTKALDRPPSDIAWMGSVQIFLLFFVGTFSGRATDAGWFRLVFLSGVCLQLLGLFTASAATKYYQVFLSQGICVGLGNGMMVCPSISVVAPYFIKNRGFALGTVATGAATGGLVYPALASRLLPVIGYPWTMRVLGFVTLATHIPSFLFFRPRFPPRKAGPVVEWEAFKEAPYVLFMVGMFFNFWGLYIAFFYLGTFGRDEFGLAQSSSTDLLMIQNGLGIPARIIPTFFADRYVGIMNSLVPFSLGCAICMYCWAAVSSIPGLYVFSVFNGIVAAGIQSFFPSTVTVLTDDMTKTGVRLGMVFSFVSFACLTGPPLAGALIQLNDGHYFYTQMFAGSSILLGFFLVFASRVKKKGFRMVKI</sequence>
<feature type="transmembrane region" description="Helical" evidence="4">
    <location>
        <begin position="426"/>
        <end position="447"/>
    </location>
</feature>